<comment type="caution">
    <text evidence="3">The sequence shown here is derived from an EMBL/GenBank/DDBJ whole genome shotgun (WGS) entry which is preliminary data.</text>
</comment>
<dbReference type="InterPro" id="IPR003768">
    <property type="entry name" value="ScpA"/>
</dbReference>
<evidence type="ECO:0000313" key="3">
    <source>
        <dbReference type="EMBL" id="OGC24436.1"/>
    </source>
</evidence>
<dbReference type="PANTHER" id="PTHR33969:SF2">
    <property type="entry name" value="SEGREGATION AND CONDENSATION PROTEIN A"/>
    <property type="match status" value="1"/>
</dbReference>
<proteinExistence type="predicted"/>
<evidence type="ECO:0000256" key="1">
    <source>
        <dbReference type="ARBA" id="ARBA00022829"/>
    </source>
</evidence>
<sequence length="242" mass="28283">MTVETFKIETEKYTGPFDLLLAAIKDEKLEIFDVSLAKITSSYFEYLKKSEVLDLSLASEFLLMAAVLLELKSKEVLPKPQEKLLQEEENEIEQDLAKHLEEYRMFKQIAEELRTRGATFKKIFSRYHRDDGRRKTEKVEYEFKNVGLDKLVEAFKRVWDSIPQQRALQHIEDEDVTLPQRIEEITDMIKRSGCGIEFEQLFIRRTRLEVVVTFLAILELAKRREIKIVQGGNFGGITIKCA</sequence>
<dbReference type="Proteomes" id="UP000178417">
    <property type="component" value="Unassembled WGS sequence"/>
</dbReference>
<dbReference type="InterPro" id="IPR023093">
    <property type="entry name" value="ScpA-like_C"/>
</dbReference>
<name>A0A1F4SVH9_UNCSA</name>
<evidence type="ECO:0000256" key="2">
    <source>
        <dbReference type="ARBA" id="ARBA00044777"/>
    </source>
</evidence>
<dbReference type="STRING" id="1802579.A2310_08525"/>
<dbReference type="Gene3D" id="1.10.10.580">
    <property type="entry name" value="Structural maintenance of chromosome 1. Chain E"/>
    <property type="match status" value="1"/>
</dbReference>
<protein>
    <recommendedName>
        <fullName evidence="2">Segregation and condensation protein A</fullName>
    </recommendedName>
</protein>
<evidence type="ECO:0000313" key="4">
    <source>
        <dbReference type="Proteomes" id="UP000178417"/>
    </source>
</evidence>
<reference evidence="3 4" key="1">
    <citation type="journal article" date="2016" name="Nat. Commun.">
        <title>Thousands of microbial genomes shed light on interconnected biogeochemical processes in an aquifer system.</title>
        <authorList>
            <person name="Anantharaman K."/>
            <person name="Brown C.T."/>
            <person name="Hug L.A."/>
            <person name="Sharon I."/>
            <person name="Castelle C.J."/>
            <person name="Probst A.J."/>
            <person name="Thomas B.C."/>
            <person name="Singh A."/>
            <person name="Wilkins M.J."/>
            <person name="Karaoz U."/>
            <person name="Brodie E.L."/>
            <person name="Williams K.H."/>
            <person name="Hubbard S.S."/>
            <person name="Banfield J.F."/>
        </authorList>
    </citation>
    <scope>NUCLEOTIDE SEQUENCE [LARGE SCALE GENOMIC DNA]</scope>
</reference>
<dbReference type="PANTHER" id="PTHR33969">
    <property type="entry name" value="SEGREGATION AND CONDENSATION PROTEIN A"/>
    <property type="match status" value="1"/>
</dbReference>
<organism evidence="3 4">
    <name type="scientific">candidate division WOR-1 bacterium RIFOXYB2_FULL_37_13</name>
    <dbReference type="NCBI Taxonomy" id="1802579"/>
    <lineage>
        <taxon>Bacteria</taxon>
        <taxon>Bacillati</taxon>
        <taxon>Saganbacteria</taxon>
    </lineage>
</organism>
<dbReference type="EMBL" id="MEUB01000009">
    <property type="protein sequence ID" value="OGC24436.1"/>
    <property type="molecule type" value="Genomic_DNA"/>
</dbReference>
<gene>
    <name evidence="3" type="ORF">A2310_08525</name>
</gene>
<dbReference type="Pfam" id="PF02616">
    <property type="entry name" value="SMC_ScpA"/>
    <property type="match status" value="1"/>
</dbReference>
<dbReference type="AlphaFoldDB" id="A0A1F4SVH9"/>
<accession>A0A1F4SVH9</accession>
<dbReference type="GO" id="GO:0007059">
    <property type="term" value="P:chromosome segregation"/>
    <property type="evidence" value="ECO:0007669"/>
    <property type="project" value="UniProtKB-KW"/>
</dbReference>
<keyword evidence="1" id="KW-0159">Chromosome partition</keyword>
<dbReference type="Gene3D" id="6.10.250.2410">
    <property type="match status" value="1"/>
</dbReference>